<name>A0A2W7P9J6_9BURK</name>
<proteinExistence type="predicted"/>
<comment type="caution">
    <text evidence="1">The sequence shown here is derived from an EMBL/GenBank/DDBJ whole genome shotgun (WGS) entry which is preliminary data.</text>
</comment>
<gene>
    <name evidence="1" type="ORF">C7416_102223</name>
</gene>
<organism evidence="1 2">
    <name type="scientific">Cupriavidus phytorum</name>
    <dbReference type="NCBI Taxonomy" id="3024399"/>
    <lineage>
        <taxon>Bacteria</taxon>
        <taxon>Pseudomonadati</taxon>
        <taxon>Pseudomonadota</taxon>
        <taxon>Betaproteobacteria</taxon>
        <taxon>Burkholderiales</taxon>
        <taxon>Burkholderiaceae</taxon>
        <taxon>Cupriavidus</taxon>
    </lineage>
</organism>
<dbReference type="AlphaFoldDB" id="A0A2W7P9J6"/>
<evidence type="ECO:0000313" key="1">
    <source>
        <dbReference type="EMBL" id="PZX32063.1"/>
    </source>
</evidence>
<accession>A0A2W7P9J6</accession>
<reference evidence="1" key="1">
    <citation type="submission" date="2018-06" db="EMBL/GenBank/DDBJ databases">
        <title>Genomic Encyclopedia of Type Strains, Phase IV (KMG-V): Genome sequencing to study the core and pangenomes of soil and plant-associated prokaryotes.</title>
        <authorList>
            <person name="Whitman W."/>
        </authorList>
    </citation>
    <scope>NUCLEOTIDE SEQUENCE [LARGE SCALE GENOMIC DNA]</scope>
    <source>
        <strain evidence="1">MLR2-44</strain>
    </source>
</reference>
<keyword evidence="2" id="KW-1185">Reference proteome</keyword>
<dbReference type="EMBL" id="QKZN01000002">
    <property type="protein sequence ID" value="PZX32063.1"/>
    <property type="molecule type" value="Genomic_DNA"/>
</dbReference>
<evidence type="ECO:0000313" key="2">
    <source>
        <dbReference type="Proteomes" id="UP000249638"/>
    </source>
</evidence>
<protein>
    <submittedName>
        <fullName evidence="1">Uncharacterized protein</fullName>
    </submittedName>
</protein>
<sequence>MTRALDSGNVSLITSDHVPYVFFVQLDFSQPLRVCSAGYSMDWNGSTWLGLGALGSIEPIQEQASLEATGVRLALTGVPTEYVAIMLAEQYQGRPCRIWFAPLRWDLQLGYAPIPLFSGRMDVPTIDVGDTASITVSAESKMVAWDRAKVRRYNNEDQQSRYPGDRGFEFVPQMVEKQLMWGR</sequence>
<dbReference type="Proteomes" id="UP000249638">
    <property type="component" value="Unassembled WGS sequence"/>
</dbReference>